<accession>A0A4Q4SY74</accession>
<keyword evidence="2" id="KW-0812">Transmembrane</keyword>
<keyword evidence="5" id="KW-1185">Reference proteome</keyword>
<gene>
    <name evidence="4" type="ORF">DL764_009259</name>
</gene>
<feature type="compositionally biased region" description="Polar residues" evidence="1">
    <location>
        <begin position="1"/>
        <end position="16"/>
    </location>
</feature>
<organism evidence="4 5">
    <name type="scientific">Monosporascus ibericus</name>
    <dbReference type="NCBI Taxonomy" id="155417"/>
    <lineage>
        <taxon>Eukaryota</taxon>
        <taxon>Fungi</taxon>
        <taxon>Dikarya</taxon>
        <taxon>Ascomycota</taxon>
        <taxon>Pezizomycotina</taxon>
        <taxon>Sordariomycetes</taxon>
        <taxon>Xylariomycetidae</taxon>
        <taxon>Xylariales</taxon>
        <taxon>Xylariales incertae sedis</taxon>
        <taxon>Monosporascus</taxon>
    </lineage>
</organism>
<dbReference type="InterPro" id="IPR018306">
    <property type="entry name" value="Phage_T5_Orf172_DNA-bd"/>
</dbReference>
<evidence type="ECO:0000256" key="2">
    <source>
        <dbReference type="SAM" id="Phobius"/>
    </source>
</evidence>
<feature type="compositionally biased region" description="Polar residues" evidence="1">
    <location>
        <begin position="34"/>
        <end position="67"/>
    </location>
</feature>
<dbReference type="AlphaFoldDB" id="A0A4Q4SY74"/>
<dbReference type="PANTHER" id="PTHR28094:SF1">
    <property type="entry name" value="MEIOTICALLY UP-REGULATED GENE 113 PROTEIN"/>
    <property type="match status" value="1"/>
</dbReference>
<dbReference type="Pfam" id="PF10544">
    <property type="entry name" value="T5orf172"/>
    <property type="match status" value="1"/>
</dbReference>
<keyword evidence="2" id="KW-1133">Transmembrane helix</keyword>
<evidence type="ECO:0000313" key="5">
    <source>
        <dbReference type="Proteomes" id="UP000293360"/>
    </source>
</evidence>
<keyword evidence="2" id="KW-0472">Membrane</keyword>
<evidence type="ECO:0000256" key="1">
    <source>
        <dbReference type="SAM" id="MobiDB-lite"/>
    </source>
</evidence>
<feature type="region of interest" description="Disordered" evidence="1">
    <location>
        <begin position="1"/>
        <end position="143"/>
    </location>
</feature>
<sequence>MEGLPQNQTGNAQSALQMPIEIPDDEPALGDISRPSTGQRDQSQSVGQHTSLNHNNQENTRIGSAQKPTEIEDDEPTTADTVLLGTPSECTPEQREGSQSSSVSTTPAAETPTPQTEQTARPRHEASGSPRAPSRCKGTPRKLLTPSQVDAKIADILQKPLTKLQLNTAGELGNNYVFEVIPMSDPSKQVVKIGVTKESEQCRLKKIKSHCQHILVEDQQDDPEHVPIPFYYKAEKLIHAELYNFLYVFDCNCGDGSKSHNEYFDVDRAIAQEITQRWRRFCRLQPYGADGRLTPFWDHRLRNRNRRVAFESEESIYDHDKRRQRWERFANPRRIEMVVYDVVTPLIKMWPWRWQVVTILQSFYIAYLVYPPVASVAWIVILLLSFFAEILKLETPVMGPAIWRWIESVFKEHVL</sequence>
<dbReference type="EMBL" id="QJNU01000835">
    <property type="protein sequence ID" value="RYO84893.1"/>
    <property type="molecule type" value="Genomic_DNA"/>
</dbReference>
<evidence type="ECO:0000259" key="3">
    <source>
        <dbReference type="Pfam" id="PF10544"/>
    </source>
</evidence>
<dbReference type="PANTHER" id="PTHR28094">
    <property type="entry name" value="MEIOTICALLY UP-REGULATED GENE 113 PROTEIN"/>
    <property type="match status" value="1"/>
</dbReference>
<feature type="transmembrane region" description="Helical" evidence="2">
    <location>
        <begin position="364"/>
        <end position="388"/>
    </location>
</feature>
<name>A0A4Q4SY74_9PEZI</name>
<comment type="caution">
    <text evidence="4">The sequence shown here is derived from an EMBL/GenBank/DDBJ whole genome shotgun (WGS) entry which is preliminary data.</text>
</comment>
<dbReference type="Proteomes" id="UP000293360">
    <property type="component" value="Unassembled WGS sequence"/>
</dbReference>
<proteinExistence type="predicted"/>
<protein>
    <recommendedName>
        <fullName evidence="3">Bacteriophage T5 Orf172 DNA-binding domain-containing protein</fullName>
    </recommendedName>
</protein>
<dbReference type="OrthoDB" id="3511049at2759"/>
<reference evidence="4 5" key="1">
    <citation type="submission" date="2018-06" db="EMBL/GenBank/DDBJ databases">
        <title>Complete Genomes of Monosporascus.</title>
        <authorList>
            <person name="Robinson A.J."/>
            <person name="Natvig D.O."/>
        </authorList>
    </citation>
    <scope>NUCLEOTIDE SEQUENCE [LARGE SCALE GENOMIC DNA]</scope>
    <source>
        <strain evidence="4 5">CBS 110550</strain>
    </source>
</reference>
<evidence type="ECO:0000313" key="4">
    <source>
        <dbReference type="EMBL" id="RYO84893.1"/>
    </source>
</evidence>
<dbReference type="STRING" id="155417.A0A4Q4SY74"/>
<feature type="domain" description="Bacteriophage T5 Orf172 DNA-binding" evidence="3">
    <location>
        <begin position="186"/>
        <end position="279"/>
    </location>
</feature>
<feature type="compositionally biased region" description="Low complexity" evidence="1">
    <location>
        <begin position="105"/>
        <end position="119"/>
    </location>
</feature>
<dbReference type="InterPro" id="IPR053006">
    <property type="entry name" value="Meiosis_regulatory"/>
</dbReference>